<name>A0A026WR89_OOCBI</name>
<organism evidence="1 2">
    <name type="scientific">Ooceraea biroi</name>
    <name type="common">Clonal raider ant</name>
    <name type="synonym">Cerapachys biroi</name>
    <dbReference type="NCBI Taxonomy" id="2015173"/>
    <lineage>
        <taxon>Eukaryota</taxon>
        <taxon>Metazoa</taxon>
        <taxon>Ecdysozoa</taxon>
        <taxon>Arthropoda</taxon>
        <taxon>Hexapoda</taxon>
        <taxon>Insecta</taxon>
        <taxon>Pterygota</taxon>
        <taxon>Neoptera</taxon>
        <taxon>Endopterygota</taxon>
        <taxon>Hymenoptera</taxon>
        <taxon>Apocrita</taxon>
        <taxon>Aculeata</taxon>
        <taxon>Formicoidea</taxon>
        <taxon>Formicidae</taxon>
        <taxon>Dorylinae</taxon>
        <taxon>Ooceraea</taxon>
    </lineage>
</organism>
<sequence>MERLRKETEEKGIIPYNQAGFRKRMGSGYCDKGEEIVYALAYANGVVLIAEEDEIRSMMERLREHLEKKRLVLNTRKRKIMRFRKGEERKLI</sequence>
<dbReference type="OMA" id="EVSIEPH"/>
<evidence type="ECO:0000313" key="1">
    <source>
        <dbReference type="EMBL" id="EZA58493.1"/>
    </source>
</evidence>
<proteinExistence type="predicted"/>
<reference evidence="1 2" key="1">
    <citation type="journal article" date="2014" name="Curr. Biol.">
        <title>The genome of the clonal raider ant Cerapachys biroi.</title>
        <authorList>
            <person name="Oxley P.R."/>
            <person name="Ji L."/>
            <person name="Fetter-Pruneda I."/>
            <person name="McKenzie S.K."/>
            <person name="Li C."/>
            <person name="Hu H."/>
            <person name="Zhang G."/>
            <person name="Kronauer D.J."/>
        </authorList>
    </citation>
    <scope>NUCLEOTIDE SEQUENCE [LARGE SCALE GENOMIC DNA]</scope>
</reference>
<dbReference type="Proteomes" id="UP000053097">
    <property type="component" value="Unassembled WGS sequence"/>
</dbReference>
<accession>A0A026WR89</accession>
<keyword evidence="2" id="KW-1185">Reference proteome</keyword>
<gene>
    <name evidence="1" type="ORF">X777_01114</name>
</gene>
<dbReference type="EMBL" id="KK107121">
    <property type="protein sequence ID" value="EZA58493.1"/>
    <property type="molecule type" value="Genomic_DNA"/>
</dbReference>
<protein>
    <recommendedName>
        <fullName evidence="3">Reverse transcriptase domain-containing protein</fullName>
    </recommendedName>
</protein>
<dbReference type="AlphaFoldDB" id="A0A026WR89"/>
<evidence type="ECO:0008006" key="3">
    <source>
        <dbReference type="Google" id="ProtNLM"/>
    </source>
</evidence>
<evidence type="ECO:0000313" key="2">
    <source>
        <dbReference type="Proteomes" id="UP000053097"/>
    </source>
</evidence>